<evidence type="ECO:0000256" key="3">
    <source>
        <dbReference type="ARBA" id="ARBA00022692"/>
    </source>
</evidence>
<accession>A0A410W769</accession>
<evidence type="ECO:0000256" key="1">
    <source>
        <dbReference type="ARBA" id="ARBA00004651"/>
    </source>
</evidence>
<dbReference type="InterPro" id="IPR021159">
    <property type="entry name" value="Sugar-P_transporter_CS"/>
</dbReference>
<gene>
    <name evidence="8" type="primary">uhpT</name>
    <name evidence="8" type="ORF">CPELA_02890</name>
</gene>
<comment type="similarity">
    <text evidence="2">Belongs to the major facilitator superfamily. Organophosphate:Pi antiporter (OPA) (TC 2.A.1.4) family.</text>
</comment>
<evidence type="ECO:0000259" key="7">
    <source>
        <dbReference type="PROSITE" id="PS50850"/>
    </source>
</evidence>
<evidence type="ECO:0000313" key="8">
    <source>
        <dbReference type="EMBL" id="QAU51861.1"/>
    </source>
</evidence>
<dbReference type="Proteomes" id="UP000288929">
    <property type="component" value="Chromosome"/>
</dbReference>
<dbReference type="CDD" id="cd17345">
    <property type="entry name" value="MFS_GlpT"/>
    <property type="match status" value="1"/>
</dbReference>
<feature type="transmembrane region" description="Helical" evidence="6">
    <location>
        <begin position="297"/>
        <end position="315"/>
    </location>
</feature>
<dbReference type="Pfam" id="PF07690">
    <property type="entry name" value="MFS_1"/>
    <property type="match status" value="1"/>
</dbReference>
<keyword evidence="9" id="KW-1185">Reference proteome</keyword>
<dbReference type="InterPro" id="IPR011701">
    <property type="entry name" value="MFS"/>
</dbReference>
<dbReference type="RefSeq" id="WP_128889381.1">
    <property type="nucleotide sequence ID" value="NZ_BMCX01000001.1"/>
</dbReference>
<feature type="transmembrane region" description="Helical" evidence="6">
    <location>
        <begin position="353"/>
        <end position="376"/>
    </location>
</feature>
<comment type="subcellular location">
    <subcellularLocation>
        <location evidence="1">Cell membrane</location>
        <topology evidence="1">Multi-pass membrane protein</topology>
    </subcellularLocation>
</comment>
<dbReference type="PROSITE" id="PS00942">
    <property type="entry name" value="GLPT"/>
    <property type="match status" value="1"/>
</dbReference>
<evidence type="ECO:0000256" key="5">
    <source>
        <dbReference type="ARBA" id="ARBA00023136"/>
    </source>
</evidence>
<name>A0A410W769_9CORY</name>
<dbReference type="PANTHER" id="PTHR43826:SF9">
    <property type="entry name" value="PROTEIN, PUTATIVE-RELATED"/>
    <property type="match status" value="1"/>
</dbReference>
<proteinExistence type="inferred from homology"/>
<dbReference type="PROSITE" id="PS50850">
    <property type="entry name" value="MFS"/>
    <property type="match status" value="1"/>
</dbReference>
<keyword evidence="5 6" id="KW-0472">Membrane</keyword>
<reference evidence="8 9" key="1">
    <citation type="submission" date="2019-01" db="EMBL/GenBank/DDBJ databases">
        <authorList>
            <person name="Ruckert C."/>
            <person name="Busche T."/>
            <person name="Kalinowski J."/>
        </authorList>
    </citation>
    <scope>NUCLEOTIDE SEQUENCE [LARGE SCALE GENOMIC DNA]</scope>
    <source>
        <strain evidence="8 9">136/3</strain>
    </source>
</reference>
<dbReference type="AlphaFoldDB" id="A0A410W769"/>
<dbReference type="KEGG" id="cpeg:CPELA_02890"/>
<feature type="transmembrane region" description="Helical" evidence="6">
    <location>
        <begin position="27"/>
        <end position="44"/>
    </location>
</feature>
<evidence type="ECO:0000256" key="4">
    <source>
        <dbReference type="ARBA" id="ARBA00022989"/>
    </source>
</evidence>
<feature type="domain" description="Major facilitator superfamily (MFS) profile" evidence="7">
    <location>
        <begin position="26"/>
        <end position="453"/>
    </location>
</feature>
<dbReference type="InterPro" id="IPR000849">
    <property type="entry name" value="Sugar_P_transporter"/>
</dbReference>
<dbReference type="Gene3D" id="1.20.1250.20">
    <property type="entry name" value="MFS general substrate transporter like domains"/>
    <property type="match status" value="2"/>
</dbReference>
<dbReference type="SUPFAM" id="SSF103473">
    <property type="entry name" value="MFS general substrate transporter"/>
    <property type="match status" value="1"/>
</dbReference>
<evidence type="ECO:0000256" key="2">
    <source>
        <dbReference type="ARBA" id="ARBA00009598"/>
    </source>
</evidence>
<feature type="transmembrane region" description="Helical" evidence="6">
    <location>
        <begin position="96"/>
        <end position="118"/>
    </location>
</feature>
<dbReference type="NCBIfam" id="NF007107">
    <property type="entry name" value="PRK09556.1"/>
    <property type="match status" value="1"/>
</dbReference>
<organism evidence="8 9">
    <name type="scientific">Corynebacterium pelargi</name>
    <dbReference type="NCBI Taxonomy" id="1471400"/>
    <lineage>
        <taxon>Bacteria</taxon>
        <taxon>Bacillati</taxon>
        <taxon>Actinomycetota</taxon>
        <taxon>Actinomycetes</taxon>
        <taxon>Mycobacteriales</taxon>
        <taxon>Corynebacteriaceae</taxon>
        <taxon>Corynebacterium</taxon>
    </lineage>
</organism>
<dbReference type="PIRSF" id="PIRSF002808">
    <property type="entry name" value="Hexose_phosphate_transp"/>
    <property type="match status" value="1"/>
</dbReference>
<feature type="transmembrane region" description="Helical" evidence="6">
    <location>
        <begin position="64"/>
        <end position="84"/>
    </location>
</feature>
<feature type="transmembrane region" description="Helical" evidence="6">
    <location>
        <begin position="427"/>
        <end position="448"/>
    </location>
</feature>
<feature type="transmembrane region" description="Helical" evidence="6">
    <location>
        <begin position="257"/>
        <end position="275"/>
    </location>
</feature>
<protein>
    <submittedName>
        <fullName evidence="8">Hexose phosphate transport protein</fullName>
    </submittedName>
</protein>
<keyword evidence="3 6" id="KW-0812">Transmembrane</keyword>
<dbReference type="PANTHER" id="PTHR43826">
    <property type="entry name" value="GLUCOSE-6-PHOSPHATE EXCHANGER SLC37A4"/>
    <property type="match status" value="1"/>
</dbReference>
<dbReference type="GO" id="GO:0035435">
    <property type="term" value="P:phosphate ion transmembrane transport"/>
    <property type="evidence" value="ECO:0007669"/>
    <property type="project" value="TreeGrafter"/>
</dbReference>
<keyword evidence="4 6" id="KW-1133">Transmembrane helix</keyword>
<dbReference type="GO" id="GO:0005886">
    <property type="term" value="C:plasma membrane"/>
    <property type="evidence" value="ECO:0007669"/>
    <property type="project" value="UniProtKB-SubCell"/>
</dbReference>
<dbReference type="InterPro" id="IPR020846">
    <property type="entry name" value="MFS_dom"/>
</dbReference>
<feature type="transmembrane region" description="Helical" evidence="6">
    <location>
        <begin position="124"/>
        <end position="147"/>
    </location>
</feature>
<feature type="transmembrane region" description="Helical" evidence="6">
    <location>
        <begin position="324"/>
        <end position="341"/>
    </location>
</feature>
<feature type="transmembrane region" description="Helical" evidence="6">
    <location>
        <begin position="388"/>
        <end position="407"/>
    </location>
</feature>
<evidence type="ECO:0000313" key="9">
    <source>
        <dbReference type="Proteomes" id="UP000288929"/>
    </source>
</evidence>
<evidence type="ECO:0000256" key="6">
    <source>
        <dbReference type="SAM" id="Phobius"/>
    </source>
</evidence>
<dbReference type="InterPro" id="IPR051337">
    <property type="entry name" value="OPA_Antiporter"/>
</dbReference>
<dbReference type="GO" id="GO:0061513">
    <property type="term" value="F:glucose 6-phosphate:phosphate antiporter activity"/>
    <property type="evidence" value="ECO:0007669"/>
    <property type="project" value="TreeGrafter"/>
</dbReference>
<dbReference type="EMBL" id="CP035299">
    <property type="protein sequence ID" value="QAU51861.1"/>
    <property type="molecule type" value="Genomic_DNA"/>
</dbReference>
<feature type="transmembrane region" description="Helical" evidence="6">
    <location>
        <begin position="194"/>
        <end position="212"/>
    </location>
</feature>
<sequence length="469" mass="51563">MKFFELQRPPHSGLSLAQQRKLWLRNFLKAFFVVFIAYMCMYLVRNNFKAAQPLLKEQYGLTTLELGYIGLAFSITYGIGKTALGYVIDGRNTKRIVSFLLVAASMTVLALGLFLAAFGSHVGIFVALWGLNGAFQSVGGPGSYSTITAWTPRKQRGRYLGFWNASHNIGGALAGVVALWGANQFFHGDVVGMFVFPALLGIAIGVAGMFIGKNDPQELGWNTSEEIFEEPVEVRNVESEQMTKFEIFRKYIMRNPWIWLLCVANVFTYIIRIGIDNWAPLYVTETLNFDTSAAVETIFYFEIGAFIASMCWGYISDLMGGRRALVSVLAMVALFFAIGFYKNATTELQVNVSLFALGALIFGPQLLIGVSLVGFVPKKAISVANGMTGTFGYLFGDSLAKVGLAMIADPEREGLTIFGHLLHGWGAMFTVLYLALVVGFALMLIVSIGEERQIRRLKEDDAKAAAATS</sequence>
<feature type="transmembrane region" description="Helical" evidence="6">
    <location>
        <begin position="159"/>
        <end position="182"/>
    </location>
</feature>
<dbReference type="OrthoDB" id="8596007at2"/>
<dbReference type="InterPro" id="IPR036259">
    <property type="entry name" value="MFS_trans_sf"/>
</dbReference>